<proteinExistence type="predicted"/>
<evidence type="ECO:0000313" key="2">
    <source>
        <dbReference type="Proteomes" id="UP000275385"/>
    </source>
</evidence>
<accession>A0A420Y640</accession>
<name>A0A420Y640_9PEZI</name>
<sequence length="377" mass="39801">MLSSVSNKSFPKGGTAGTIPVMLNYVVENAALPTSTSAAPTAATPALRTVLDGLEANTNRGVCEVHNACQATNQRCTNQALDSSPYCRRHQCSVPDCPNEGHQLPGHQNLCTTHRCHHTTPPCPNRATDNSDFCPRHKCSSPSCHQAALLPDPSPTLPSFCAQHKCSIPPCSNPSLPSSSFCQDHTCSLPACHNSLRPGTRFCDVHGCRHQHDHNAPCTHPSSPGSQFCHEHTCSLDACANEADHPLNHRFCHAHTCRHPRCLNQAVDEGSFCKRHECGEEDCHDEAVAKGRCGEHNSGIGRGARIGRLGLLGLGLGGGGLLLGGGGGGGGTGLLGGPGLDGGVLGLGAVPALMNRREREYGRFGSDYGIGRRRYGL</sequence>
<gene>
    <name evidence="1" type="ORF">DL546_005084</name>
</gene>
<reference evidence="1 2" key="1">
    <citation type="submission" date="2018-08" db="EMBL/GenBank/DDBJ databases">
        <title>Draft genome of the lignicolous fungus Coniochaeta pulveracea.</title>
        <authorList>
            <person name="Borstlap C.J."/>
            <person name="De Witt R.N."/>
            <person name="Botha A."/>
            <person name="Volschenk H."/>
        </authorList>
    </citation>
    <scope>NUCLEOTIDE SEQUENCE [LARGE SCALE GENOMIC DNA]</scope>
    <source>
        <strain evidence="1 2">CAB683</strain>
    </source>
</reference>
<organism evidence="1 2">
    <name type="scientific">Coniochaeta pulveracea</name>
    <dbReference type="NCBI Taxonomy" id="177199"/>
    <lineage>
        <taxon>Eukaryota</taxon>
        <taxon>Fungi</taxon>
        <taxon>Dikarya</taxon>
        <taxon>Ascomycota</taxon>
        <taxon>Pezizomycotina</taxon>
        <taxon>Sordariomycetes</taxon>
        <taxon>Sordariomycetidae</taxon>
        <taxon>Coniochaetales</taxon>
        <taxon>Coniochaetaceae</taxon>
        <taxon>Coniochaeta</taxon>
    </lineage>
</organism>
<dbReference type="STRING" id="177199.A0A420Y640"/>
<protein>
    <submittedName>
        <fullName evidence="1">Uncharacterized protein</fullName>
    </submittedName>
</protein>
<dbReference type="EMBL" id="QVQW01000044">
    <property type="protein sequence ID" value="RKU43346.1"/>
    <property type="molecule type" value="Genomic_DNA"/>
</dbReference>
<keyword evidence="2" id="KW-1185">Reference proteome</keyword>
<dbReference type="Proteomes" id="UP000275385">
    <property type="component" value="Unassembled WGS sequence"/>
</dbReference>
<evidence type="ECO:0000313" key="1">
    <source>
        <dbReference type="EMBL" id="RKU43346.1"/>
    </source>
</evidence>
<comment type="caution">
    <text evidence="1">The sequence shown here is derived from an EMBL/GenBank/DDBJ whole genome shotgun (WGS) entry which is preliminary data.</text>
</comment>
<dbReference type="AlphaFoldDB" id="A0A420Y640"/>